<evidence type="ECO:0000256" key="1">
    <source>
        <dbReference type="ARBA" id="ARBA00004651"/>
    </source>
</evidence>
<keyword evidence="5 6" id="KW-0472">Membrane</keyword>
<evidence type="ECO:0000313" key="7">
    <source>
        <dbReference type="EMBL" id="GEP97905.1"/>
    </source>
</evidence>
<evidence type="ECO:0000256" key="5">
    <source>
        <dbReference type="ARBA" id="ARBA00023136"/>
    </source>
</evidence>
<reference evidence="7 8" key="1">
    <citation type="submission" date="2019-07" db="EMBL/GenBank/DDBJ databases">
        <title>Whole genome shotgun sequence of Chitinophaga cymbidii NBRC 109752.</title>
        <authorList>
            <person name="Hosoyama A."/>
            <person name="Uohara A."/>
            <person name="Ohji S."/>
            <person name="Ichikawa N."/>
        </authorList>
    </citation>
    <scope>NUCLEOTIDE SEQUENCE [LARGE SCALE GENOMIC DNA]</scope>
    <source>
        <strain evidence="7 8">NBRC 109752</strain>
    </source>
</reference>
<dbReference type="InterPro" id="IPR017039">
    <property type="entry name" value="Virul_fac_BrkB"/>
</dbReference>
<feature type="transmembrane region" description="Helical" evidence="6">
    <location>
        <begin position="203"/>
        <end position="225"/>
    </location>
</feature>
<dbReference type="Pfam" id="PF03631">
    <property type="entry name" value="Virul_fac_BrkB"/>
    <property type="match status" value="1"/>
</dbReference>
<comment type="subcellular location">
    <subcellularLocation>
        <location evidence="1">Cell membrane</location>
        <topology evidence="1">Multi-pass membrane protein</topology>
    </subcellularLocation>
</comment>
<evidence type="ECO:0000256" key="6">
    <source>
        <dbReference type="SAM" id="Phobius"/>
    </source>
</evidence>
<dbReference type="EMBL" id="BKAU01000005">
    <property type="protein sequence ID" value="GEP97905.1"/>
    <property type="molecule type" value="Genomic_DNA"/>
</dbReference>
<dbReference type="NCBIfam" id="TIGR00765">
    <property type="entry name" value="yihY_not_rbn"/>
    <property type="match status" value="1"/>
</dbReference>
<dbReference type="AlphaFoldDB" id="A0A512RQE2"/>
<organism evidence="7 8">
    <name type="scientific">Chitinophaga cymbidii</name>
    <dbReference type="NCBI Taxonomy" id="1096750"/>
    <lineage>
        <taxon>Bacteria</taxon>
        <taxon>Pseudomonadati</taxon>
        <taxon>Bacteroidota</taxon>
        <taxon>Chitinophagia</taxon>
        <taxon>Chitinophagales</taxon>
        <taxon>Chitinophagaceae</taxon>
        <taxon>Chitinophaga</taxon>
    </lineage>
</organism>
<dbReference type="GO" id="GO:0005886">
    <property type="term" value="C:plasma membrane"/>
    <property type="evidence" value="ECO:0007669"/>
    <property type="project" value="UniProtKB-SubCell"/>
</dbReference>
<feature type="transmembrane region" description="Helical" evidence="6">
    <location>
        <begin position="54"/>
        <end position="79"/>
    </location>
</feature>
<comment type="caution">
    <text evidence="7">The sequence shown here is derived from an EMBL/GenBank/DDBJ whole genome shotgun (WGS) entry which is preliminary data.</text>
</comment>
<evidence type="ECO:0000256" key="3">
    <source>
        <dbReference type="ARBA" id="ARBA00022692"/>
    </source>
</evidence>
<accession>A0A512RQE2</accession>
<dbReference type="PANTHER" id="PTHR30213:SF0">
    <property type="entry name" value="UPF0761 MEMBRANE PROTEIN YIHY"/>
    <property type="match status" value="1"/>
</dbReference>
<proteinExistence type="predicted"/>
<feature type="transmembrane region" description="Helical" evidence="6">
    <location>
        <begin position="272"/>
        <end position="294"/>
    </location>
</feature>
<evidence type="ECO:0000256" key="4">
    <source>
        <dbReference type="ARBA" id="ARBA00022989"/>
    </source>
</evidence>
<feature type="transmembrane region" description="Helical" evidence="6">
    <location>
        <begin position="237"/>
        <end position="260"/>
    </location>
</feature>
<sequence length="323" mass="36854">MIDVEKIVLESKPVRWTIHKSKSLVLPGFDGAPLYDVIVFFLKETARESLTERAAAISFNFLLAIPPFFIFIFTLVPFIPLQNVEPTLYDLAETLTPNYNSYKIVRDMIHDFLYTQRNTLLSFAFILSFYYSSNGVMGMLHSFDKLLPGFNRRTWWQTRLTALKLTIFLVLLLFATVILIIMQGQLMKLVLETIGIRNSFTQFAIGAARWTLIVLLFFSIISVIYRFGPATKKKWKFISAGATFATISMIVVTLGFSFWVTNFAQYNQIYGSIGTILVLMLVVYFNSFILLVGFELNTSISTLKEIAAQREEDEKGPELQGLS</sequence>
<gene>
    <name evidence="7" type="primary">yfkH</name>
    <name evidence="7" type="ORF">CCY01nite_41650</name>
</gene>
<feature type="transmembrane region" description="Helical" evidence="6">
    <location>
        <begin position="161"/>
        <end position="183"/>
    </location>
</feature>
<feature type="transmembrane region" description="Helical" evidence="6">
    <location>
        <begin position="120"/>
        <end position="140"/>
    </location>
</feature>
<evidence type="ECO:0000313" key="8">
    <source>
        <dbReference type="Proteomes" id="UP000321436"/>
    </source>
</evidence>
<dbReference type="RefSeq" id="WP_146865938.1">
    <property type="nucleotide sequence ID" value="NZ_BKAU01000005.1"/>
</dbReference>
<dbReference type="Proteomes" id="UP000321436">
    <property type="component" value="Unassembled WGS sequence"/>
</dbReference>
<keyword evidence="4 6" id="KW-1133">Transmembrane helix</keyword>
<keyword evidence="2" id="KW-1003">Cell membrane</keyword>
<dbReference type="PANTHER" id="PTHR30213">
    <property type="entry name" value="INNER MEMBRANE PROTEIN YHJD"/>
    <property type="match status" value="1"/>
</dbReference>
<keyword evidence="3 6" id="KW-0812">Transmembrane</keyword>
<protein>
    <recommendedName>
        <fullName evidence="9">YihY/virulence factor BrkB family protein</fullName>
    </recommendedName>
</protein>
<dbReference type="PIRSF" id="PIRSF035875">
    <property type="entry name" value="RNase_BN"/>
    <property type="match status" value="1"/>
</dbReference>
<name>A0A512RQE2_9BACT</name>
<dbReference type="OrthoDB" id="977385at2"/>
<evidence type="ECO:0008006" key="9">
    <source>
        <dbReference type="Google" id="ProtNLM"/>
    </source>
</evidence>
<keyword evidence="8" id="KW-1185">Reference proteome</keyword>
<evidence type="ECO:0000256" key="2">
    <source>
        <dbReference type="ARBA" id="ARBA00022475"/>
    </source>
</evidence>